<evidence type="ECO:0000313" key="1">
    <source>
        <dbReference type="EMBL" id="PQP23526.1"/>
    </source>
</evidence>
<evidence type="ECO:0000313" key="2">
    <source>
        <dbReference type="Proteomes" id="UP000239290"/>
    </source>
</evidence>
<reference evidence="2" key="1">
    <citation type="submission" date="2018-02" db="EMBL/GenBank/DDBJ databases">
        <title>Draft genome sequencing of Rhodococcus opacus KU647198.</title>
        <authorList>
            <person name="Zheng B.-X."/>
        </authorList>
    </citation>
    <scope>NUCLEOTIDE SEQUENCE [LARGE SCALE GENOMIC DNA]</scope>
    <source>
        <strain evidence="2">04-OD7</strain>
    </source>
</reference>
<accession>A0A2S8J902</accession>
<proteinExistence type="predicted"/>
<dbReference type="Proteomes" id="UP000239290">
    <property type="component" value="Unassembled WGS sequence"/>
</dbReference>
<dbReference type="EMBL" id="PUIO01000020">
    <property type="protein sequence ID" value="PQP23526.1"/>
    <property type="molecule type" value="Genomic_DNA"/>
</dbReference>
<gene>
    <name evidence="1" type="ORF">C5613_18445</name>
</gene>
<comment type="caution">
    <text evidence="1">The sequence shown here is derived from an EMBL/GenBank/DDBJ whole genome shotgun (WGS) entry which is preliminary data.</text>
</comment>
<protein>
    <submittedName>
        <fullName evidence="1">Uncharacterized protein</fullName>
    </submittedName>
</protein>
<dbReference type="AlphaFoldDB" id="A0A2S8J902"/>
<sequence>MFAAIGLVPVLGQWPSMAEVPSRPRSPSHEFVARTTSATLAGQGKAFEHFSTLTAEIEKAVLISRIRA</sequence>
<organism evidence="1 2">
    <name type="scientific">Rhodococcus opacus</name>
    <name type="common">Nocardia opaca</name>
    <dbReference type="NCBI Taxonomy" id="37919"/>
    <lineage>
        <taxon>Bacteria</taxon>
        <taxon>Bacillati</taxon>
        <taxon>Actinomycetota</taxon>
        <taxon>Actinomycetes</taxon>
        <taxon>Mycobacteriales</taxon>
        <taxon>Nocardiaceae</taxon>
        <taxon>Rhodococcus</taxon>
    </lineage>
</organism>
<name>A0A2S8J902_RHOOP</name>